<dbReference type="InterPro" id="IPR050796">
    <property type="entry name" value="SCF_F-box_component"/>
</dbReference>
<dbReference type="InterPro" id="IPR036047">
    <property type="entry name" value="F-box-like_dom_sf"/>
</dbReference>
<dbReference type="Pfam" id="PF07734">
    <property type="entry name" value="FBA_1"/>
    <property type="match status" value="1"/>
</dbReference>
<evidence type="ECO:0000259" key="2">
    <source>
        <dbReference type="Pfam" id="PF07734"/>
    </source>
</evidence>
<dbReference type="Pfam" id="PF00646">
    <property type="entry name" value="F-box"/>
    <property type="match status" value="1"/>
</dbReference>
<protein>
    <recommendedName>
        <fullName evidence="5">F-box domain-containing protein</fullName>
    </recommendedName>
</protein>
<feature type="domain" description="F-box associated beta-propeller type 1" evidence="2">
    <location>
        <begin position="139"/>
        <end position="286"/>
    </location>
</feature>
<evidence type="ECO:0000259" key="1">
    <source>
        <dbReference type="Pfam" id="PF00646"/>
    </source>
</evidence>
<dbReference type="EMBL" id="OZ019898">
    <property type="protein sequence ID" value="CAK9229880.1"/>
    <property type="molecule type" value="Genomic_DNA"/>
</dbReference>
<dbReference type="InterPro" id="IPR015915">
    <property type="entry name" value="Kelch-typ_b-propeller"/>
</dbReference>
<dbReference type="SUPFAM" id="SSF117281">
    <property type="entry name" value="Kelch motif"/>
    <property type="match status" value="1"/>
</dbReference>
<dbReference type="PANTHER" id="PTHR31672">
    <property type="entry name" value="BNACNNG10540D PROTEIN"/>
    <property type="match status" value="1"/>
</dbReference>
<dbReference type="InterPro" id="IPR006527">
    <property type="entry name" value="F-box-assoc_dom_typ1"/>
</dbReference>
<dbReference type="Gene3D" id="1.20.1280.50">
    <property type="match status" value="1"/>
</dbReference>
<evidence type="ECO:0008006" key="5">
    <source>
        <dbReference type="Google" id="ProtNLM"/>
    </source>
</evidence>
<accession>A0ABP0UUA0</accession>
<dbReference type="Proteomes" id="UP001497512">
    <property type="component" value="Chromosome 6"/>
</dbReference>
<sequence length="406" mass="45901">MDPAIWSKLPQEILEMHVLALLDYETLPVMRCVCKRWTGLFSSCHQFTPRCGSCHRHRSQEKPFLMTTDGEEGICRAFNVCNPVTGEWRRFSLSFLAPVFESRSFVASGGGLLCLRGIVAQKDESISSTGGSEPVSDVKFLLCNPLTKSWRLLPDPPCGTDWDYSVKVLAFDEASNSFKIVLANVVVDVSECFNGKTEISIECDERREKQLLAQIYDSDTDAWMTVSDTIYDESICQGVAVGGSIHFKAYSTFHTWNQPRPRLVMEGVSMDLQTKSFAKFPLPAAFDITMLFEGFPSESVDEMTVMDFQGCLSIADPVNARVLKMNEKGAWTRATKLPFKQNKDWRKMCLGNGDFLFFPCKENFGLICYNASKKSWIRVDGANIRESKKGWVWQNFSLFHPSLHQV</sequence>
<evidence type="ECO:0000313" key="3">
    <source>
        <dbReference type="EMBL" id="CAK9229880.1"/>
    </source>
</evidence>
<evidence type="ECO:0000313" key="4">
    <source>
        <dbReference type="Proteomes" id="UP001497512"/>
    </source>
</evidence>
<dbReference type="InterPro" id="IPR017451">
    <property type="entry name" value="F-box-assoc_interact_dom"/>
</dbReference>
<reference evidence="3" key="1">
    <citation type="submission" date="2024-02" db="EMBL/GenBank/DDBJ databases">
        <authorList>
            <consortium name="ELIXIR-Norway"/>
            <consortium name="Elixir Norway"/>
        </authorList>
    </citation>
    <scope>NUCLEOTIDE SEQUENCE</scope>
</reference>
<dbReference type="NCBIfam" id="TIGR01640">
    <property type="entry name" value="F_box_assoc_1"/>
    <property type="match status" value="1"/>
</dbReference>
<name>A0ABP0UUA0_9BRYO</name>
<gene>
    <name evidence="3" type="ORF">CSSPTR1EN2_LOCUS19954</name>
</gene>
<dbReference type="SUPFAM" id="SSF81383">
    <property type="entry name" value="F-box domain"/>
    <property type="match status" value="1"/>
</dbReference>
<keyword evidence="4" id="KW-1185">Reference proteome</keyword>
<feature type="domain" description="F-box" evidence="1">
    <location>
        <begin position="6"/>
        <end position="43"/>
    </location>
</feature>
<dbReference type="InterPro" id="IPR001810">
    <property type="entry name" value="F-box_dom"/>
</dbReference>
<organism evidence="3 4">
    <name type="scientific">Sphagnum troendelagicum</name>
    <dbReference type="NCBI Taxonomy" id="128251"/>
    <lineage>
        <taxon>Eukaryota</taxon>
        <taxon>Viridiplantae</taxon>
        <taxon>Streptophyta</taxon>
        <taxon>Embryophyta</taxon>
        <taxon>Bryophyta</taxon>
        <taxon>Sphagnophytina</taxon>
        <taxon>Sphagnopsida</taxon>
        <taxon>Sphagnales</taxon>
        <taxon>Sphagnaceae</taxon>
        <taxon>Sphagnum</taxon>
    </lineage>
</organism>
<proteinExistence type="predicted"/>